<feature type="transmembrane region" description="Helical" evidence="1">
    <location>
        <begin position="7"/>
        <end position="24"/>
    </location>
</feature>
<dbReference type="EMBL" id="CP002453">
    <property type="protein sequence ID" value="ADV50119.1"/>
    <property type="molecule type" value="Genomic_DNA"/>
</dbReference>
<dbReference type="KEGG" id="cao:Celal_2840"/>
<evidence type="ECO:0000313" key="3">
    <source>
        <dbReference type="Proteomes" id="UP000008634"/>
    </source>
</evidence>
<dbReference type="RefSeq" id="WP_013551588.1">
    <property type="nucleotide sequence ID" value="NC_014934.1"/>
</dbReference>
<dbReference type="Proteomes" id="UP000008634">
    <property type="component" value="Chromosome"/>
</dbReference>
<name>E6XCX8_CELAD</name>
<evidence type="ECO:0000313" key="2">
    <source>
        <dbReference type="EMBL" id="ADV50119.1"/>
    </source>
</evidence>
<protein>
    <submittedName>
        <fullName evidence="2">Uncharacterized protein</fullName>
    </submittedName>
</protein>
<keyword evidence="1" id="KW-0472">Membrane</keyword>
<accession>E6XCX8</accession>
<dbReference type="HOGENOM" id="CLU_2341634_0_0_10"/>
<feature type="transmembrane region" description="Helical" evidence="1">
    <location>
        <begin position="59"/>
        <end position="79"/>
    </location>
</feature>
<gene>
    <name evidence="2" type="ordered locus">Celal_2840</name>
</gene>
<feature type="transmembrane region" description="Helical" evidence="1">
    <location>
        <begin position="30"/>
        <end position="52"/>
    </location>
</feature>
<dbReference type="OrthoDB" id="1445137at2"/>
<proteinExistence type="predicted"/>
<evidence type="ECO:0000256" key="1">
    <source>
        <dbReference type="SAM" id="Phobius"/>
    </source>
</evidence>
<keyword evidence="1" id="KW-1133">Transmembrane helix</keyword>
<dbReference type="AlphaFoldDB" id="E6XCX8"/>
<reference evidence="2 3" key="1">
    <citation type="journal article" date="2010" name="Stand. Genomic Sci.">
        <title>Complete genome sequence of Cellulophaga algicola type strain (IC166).</title>
        <authorList>
            <person name="Abt B."/>
            <person name="Lu M."/>
            <person name="Misra M."/>
            <person name="Han C."/>
            <person name="Nolan M."/>
            <person name="Lucas S."/>
            <person name="Hammon N."/>
            <person name="Deshpande S."/>
            <person name="Cheng J.F."/>
            <person name="Tapia R."/>
            <person name="Goodwin L."/>
            <person name="Pitluck S."/>
            <person name="Liolios K."/>
            <person name="Pagani I."/>
            <person name="Ivanova N."/>
            <person name="Mavromatis K."/>
            <person name="Ovchinikova G."/>
            <person name="Pati A."/>
            <person name="Chen A."/>
            <person name="Palaniappan K."/>
            <person name="Land M."/>
            <person name="Hauser L."/>
            <person name="Chang Y.J."/>
            <person name="Jeffries C.D."/>
            <person name="Detter J.C."/>
            <person name="Brambilla E."/>
            <person name="Rohde M."/>
            <person name="Tindall B.J."/>
            <person name="Goker M."/>
            <person name="Woyke T."/>
            <person name="Bristow J."/>
            <person name="Eisen J.A."/>
            <person name="Markowitz V."/>
            <person name="Hugenholtz P."/>
            <person name="Kyrpides N.C."/>
            <person name="Klenk H.P."/>
            <person name="Lapidus A."/>
        </authorList>
    </citation>
    <scope>NUCLEOTIDE SEQUENCE [LARGE SCALE GENOMIC DNA]</scope>
    <source>
        <strain evidence="3">DSM 14237 / IC166 / ACAM 630</strain>
    </source>
</reference>
<dbReference type="STRING" id="688270.Celal_2840"/>
<organism evidence="2 3">
    <name type="scientific">Cellulophaga algicola (strain DSM 14237 / IC166 / ACAM 630)</name>
    <dbReference type="NCBI Taxonomy" id="688270"/>
    <lineage>
        <taxon>Bacteria</taxon>
        <taxon>Pseudomonadati</taxon>
        <taxon>Bacteroidota</taxon>
        <taxon>Flavobacteriia</taxon>
        <taxon>Flavobacteriales</taxon>
        <taxon>Flavobacteriaceae</taxon>
        <taxon>Cellulophaga</taxon>
    </lineage>
</organism>
<keyword evidence="1" id="KW-0812">Transmembrane</keyword>
<sequence>MYKINALAYLGLALNALILAYTGFSEHYSMLFIPTLIAYLFCIAGIVLMILNKTKVGSIIFYIGSVLFIPLGMVGIMGVKKTVNDLEEIKFNKENYG</sequence>
<keyword evidence="3" id="KW-1185">Reference proteome</keyword>